<name>A0AAD8ERU8_DIPPU</name>
<protein>
    <submittedName>
        <fullName evidence="1">Uncharacterized protein</fullName>
    </submittedName>
</protein>
<keyword evidence="2" id="KW-1185">Reference proteome</keyword>
<reference evidence="1" key="1">
    <citation type="journal article" date="2023" name="IScience">
        <title>Live-bearing cockroach genome reveals convergent evolutionary mechanisms linked to viviparity in insects and beyond.</title>
        <authorList>
            <person name="Fouks B."/>
            <person name="Harrison M.C."/>
            <person name="Mikhailova A.A."/>
            <person name="Marchal E."/>
            <person name="English S."/>
            <person name="Carruthers M."/>
            <person name="Jennings E.C."/>
            <person name="Chiamaka E.L."/>
            <person name="Frigard R.A."/>
            <person name="Pippel M."/>
            <person name="Attardo G.M."/>
            <person name="Benoit J.B."/>
            <person name="Bornberg-Bauer E."/>
            <person name="Tobe S.S."/>
        </authorList>
    </citation>
    <scope>NUCLEOTIDE SEQUENCE</scope>
    <source>
        <strain evidence="1">Stay&amp;Tobe</strain>
    </source>
</reference>
<dbReference type="Proteomes" id="UP001233999">
    <property type="component" value="Unassembled WGS sequence"/>
</dbReference>
<reference evidence="1" key="2">
    <citation type="submission" date="2023-05" db="EMBL/GenBank/DDBJ databases">
        <authorList>
            <person name="Fouks B."/>
        </authorList>
    </citation>
    <scope>NUCLEOTIDE SEQUENCE</scope>
    <source>
        <strain evidence="1">Stay&amp;Tobe</strain>
        <tissue evidence="1">Testes</tissue>
    </source>
</reference>
<gene>
    <name evidence="1" type="ORF">L9F63_026407</name>
</gene>
<proteinExistence type="predicted"/>
<comment type="caution">
    <text evidence="1">The sequence shown here is derived from an EMBL/GenBank/DDBJ whole genome shotgun (WGS) entry which is preliminary data.</text>
</comment>
<dbReference type="EMBL" id="JASPKZ010000566">
    <property type="protein sequence ID" value="KAJ9599744.1"/>
    <property type="molecule type" value="Genomic_DNA"/>
</dbReference>
<evidence type="ECO:0000313" key="2">
    <source>
        <dbReference type="Proteomes" id="UP001233999"/>
    </source>
</evidence>
<sequence>MDVLVPVINTITKNVKVEIKSEGDQTNYVAIEHGIFPAPSKTKVKVKSVAVRNDIEKIVTKEEVTENLVPEFRIKQIQGINIKHLLPVMDVLVPVMKTITKNVKVEIKSGRAPTIRSYGTWNISRSRETKVEV</sequence>
<dbReference type="AlphaFoldDB" id="A0AAD8ERU8"/>
<organism evidence="1 2">
    <name type="scientific">Diploptera punctata</name>
    <name type="common">Pacific beetle cockroach</name>
    <dbReference type="NCBI Taxonomy" id="6984"/>
    <lineage>
        <taxon>Eukaryota</taxon>
        <taxon>Metazoa</taxon>
        <taxon>Ecdysozoa</taxon>
        <taxon>Arthropoda</taxon>
        <taxon>Hexapoda</taxon>
        <taxon>Insecta</taxon>
        <taxon>Pterygota</taxon>
        <taxon>Neoptera</taxon>
        <taxon>Polyneoptera</taxon>
        <taxon>Dictyoptera</taxon>
        <taxon>Blattodea</taxon>
        <taxon>Blaberoidea</taxon>
        <taxon>Blaberidae</taxon>
        <taxon>Diplopterinae</taxon>
        <taxon>Diploptera</taxon>
    </lineage>
</organism>
<evidence type="ECO:0000313" key="1">
    <source>
        <dbReference type="EMBL" id="KAJ9599744.1"/>
    </source>
</evidence>
<accession>A0AAD8ERU8</accession>